<organism evidence="3 4">
    <name type="scientific">Ulvibacter antarcticus</name>
    <dbReference type="NCBI Taxonomy" id="442714"/>
    <lineage>
        <taxon>Bacteria</taxon>
        <taxon>Pseudomonadati</taxon>
        <taxon>Bacteroidota</taxon>
        <taxon>Flavobacteriia</taxon>
        <taxon>Flavobacteriales</taxon>
        <taxon>Flavobacteriaceae</taxon>
        <taxon>Ulvibacter</taxon>
    </lineage>
</organism>
<feature type="transmembrane region" description="Helical" evidence="1">
    <location>
        <begin position="210"/>
        <end position="231"/>
    </location>
</feature>
<comment type="caution">
    <text evidence="3">The sequence shown here is derived from an EMBL/GenBank/DDBJ whole genome shotgun (WGS) entry which is preliminary data.</text>
</comment>
<keyword evidence="1" id="KW-0812">Transmembrane</keyword>
<evidence type="ECO:0000256" key="1">
    <source>
        <dbReference type="SAM" id="Phobius"/>
    </source>
</evidence>
<evidence type="ECO:0000313" key="3">
    <source>
        <dbReference type="EMBL" id="RMA56249.1"/>
    </source>
</evidence>
<accession>A0A3L9YB01</accession>
<dbReference type="EMBL" id="REFC01000019">
    <property type="protein sequence ID" value="RMA56249.1"/>
    <property type="molecule type" value="Genomic_DNA"/>
</dbReference>
<dbReference type="AlphaFoldDB" id="A0A3L9YB01"/>
<dbReference type="Pfam" id="PF00892">
    <property type="entry name" value="EamA"/>
    <property type="match status" value="2"/>
</dbReference>
<dbReference type="PANTHER" id="PTHR22911">
    <property type="entry name" value="ACYL-MALONYL CONDENSING ENZYME-RELATED"/>
    <property type="match status" value="1"/>
</dbReference>
<dbReference type="InterPro" id="IPR037185">
    <property type="entry name" value="EmrE-like"/>
</dbReference>
<feature type="transmembrane region" description="Helical" evidence="1">
    <location>
        <begin position="269"/>
        <end position="286"/>
    </location>
</feature>
<protein>
    <submittedName>
        <fullName evidence="3">EamA-like transporter family protein</fullName>
    </submittedName>
</protein>
<feature type="transmembrane region" description="Helical" evidence="1">
    <location>
        <begin position="37"/>
        <end position="54"/>
    </location>
</feature>
<feature type="domain" description="EamA" evidence="2">
    <location>
        <begin position="145"/>
        <end position="281"/>
    </location>
</feature>
<proteinExistence type="predicted"/>
<feature type="transmembrane region" description="Helical" evidence="1">
    <location>
        <begin position="119"/>
        <end position="137"/>
    </location>
</feature>
<dbReference type="RefSeq" id="WP_121908956.1">
    <property type="nucleotide sequence ID" value="NZ_REFC01000019.1"/>
</dbReference>
<gene>
    <name evidence="3" type="ORF">BXY75_3446</name>
</gene>
<feature type="transmembrane region" description="Helical" evidence="1">
    <location>
        <begin position="12"/>
        <end position="31"/>
    </location>
</feature>
<dbReference type="SUPFAM" id="SSF103481">
    <property type="entry name" value="Multidrug resistance efflux transporter EmrE"/>
    <property type="match status" value="2"/>
</dbReference>
<name>A0A3L9YB01_9FLAO</name>
<dbReference type="GO" id="GO:0016020">
    <property type="term" value="C:membrane"/>
    <property type="evidence" value="ECO:0007669"/>
    <property type="project" value="InterPro"/>
</dbReference>
<feature type="transmembrane region" description="Helical" evidence="1">
    <location>
        <begin position="238"/>
        <end position="257"/>
    </location>
</feature>
<feature type="transmembrane region" description="Helical" evidence="1">
    <location>
        <begin position="175"/>
        <end position="198"/>
    </location>
</feature>
<reference evidence="3 4" key="1">
    <citation type="submission" date="2018-10" db="EMBL/GenBank/DDBJ databases">
        <title>Genomic Encyclopedia of Archaeal and Bacterial Type Strains, Phase II (KMG-II): from individual species to whole genera.</title>
        <authorList>
            <person name="Goeker M."/>
        </authorList>
    </citation>
    <scope>NUCLEOTIDE SEQUENCE [LARGE SCALE GENOMIC DNA]</scope>
    <source>
        <strain evidence="3 4">DSM 23424</strain>
    </source>
</reference>
<feature type="transmembrane region" description="Helical" evidence="1">
    <location>
        <begin position="143"/>
        <end position="163"/>
    </location>
</feature>
<keyword evidence="1" id="KW-0472">Membrane</keyword>
<feature type="transmembrane region" description="Helical" evidence="1">
    <location>
        <begin position="66"/>
        <end position="87"/>
    </location>
</feature>
<dbReference type="OrthoDB" id="9150437at2"/>
<evidence type="ECO:0000313" key="4">
    <source>
        <dbReference type="Proteomes" id="UP000271339"/>
    </source>
</evidence>
<feature type="transmembrane region" description="Helical" evidence="1">
    <location>
        <begin position="93"/>
        <end position="112"/>
    </location>
</feature>
<dbReference type="InterPro" id="IPR000620">
    <property type="entry name" value="EamA_dom"/>
</dbReference>
<sequence>MRNDKLLNYLHLHFIVFIWGFTAVLGALISIDAIPLVWYRMSLASGFIFLYIKFRKEPLLLPKKVLAGFFLAGLIIALHWLAFFGAIKISNVSVTLAIMSTGALFASLLEPLLYRRKVIWYEVLFGGIVVIGLYVIFNVETEYVWGIVLALCSSFLGALFSVINGRFALKYKASVISFYEIFFGMLCISVYLALSGSFDQAFFQLSGNDWMYLLILASACTAYAFIASVHVMKWISPYTVMLTTNMEPVYGIILALFILGDSEYMSPQFYFGALIILVTVIANGIIKNTRERKKRKLTKP</sequence>
<keyword evidence="4" id="KW-1185">Reference proteome</keyword>
<feature type="domain" description="EamA" evidence="2">
    <location>
        <begin position="15"/>
        <end position="137"/>
    </location>
</feature>
<dbReference type="PANTHER" id="PTHR22911:SF79">
    <property type="entry name" value="MOBA-LIKE NTP TRANSFERASE DOMAIN-CONTAINING PROTEIN"/>
    <property type="match status" value="1"/>
</dbReference>
<dbReference type="Proteomes" id="UP000271339">
    <property type="component" value="Unassembled WGS sequence"/>
</dbReference>
<evidence type="ECO:0000259" key="2">
    <source>
        <dbReference type="Pfam" id="PF00892"/>
    </source>
</evidence>
<keyword evidence="1" id="KW-1133">Transmembrane helix</keyword>